<name>A0A0H2MR74_9PROT</name>
<keyword evidence="3" id="KW-1185">Reference proteome</keyword>
<dbReference type="STRING" id="1489064.WH96_18785"/>
<dbReference type="AlphaFoldDB" id="A0A0H2MR74"/>
<dbReference type="OrthoDB" id="8478144at2"/>
<evidence type="ECO:0000256" key="1">
    <source>
        <dbReference type="SAM" id="SignalP"/>
    </source>
</evidence>
<feature type="signal peptide" evidence="1">
    <location>
        <begin position="1"/>
        <end position="32"/>
    </location>
</feature>
<gene>
    <name evidence="2" type="ORF">WH96_18785</name>
</gene>
<organism evidence="2 3">
    <name type="scientific">Kiloniella spongiae</name>
    <dbReference type="NCBI Taxonomy" id="1489064"/>
    <lineage>
        <taxon>Bacteria</taxon>
        <taxon>Pseudomonadati</taxon>
        <taxon>Pseudomonadota</taxon>
        <taxon>Alphaproteobacteria</taxon>
        <taxon>Rhodospirillales</taxon>
        <taxon>Kiloniellaceae</taxon>
        <taxon>Kiloniella</taxon>
    </lineage>
</organism>
<dbReference type="RefSeq" id="WP_047765772.1">
    <property type="nucleotide sequence ID" value="NZ_LAQL01000018.1"/>
</dbReference>
<dbReference type="Proteomes" id="UP000035444">
    <property type="component" value="Unassembled WGS sequence"/>
</dbReference>
<proteinExistence type="predicted"/>
<dbReference type="Gene3D" id="2.60.40.10">
    <property type="entry name" value="Immunoglobulins"/>
    <property type="match status" value="1"/>
</dbReference>
<keyword evidence="1" id="KW-0732">Signal</keyword>
<dbReference type="InterPro" id="IPR013783">
    <property type="entry name" value="Ig-like_fold"/>
</dbReference>
<evidence type="ECO:0000313" key="2">
    <source>
        <dbReference type="EMBL" id="KLN59190.1"/>
    </source>
</evidence>
<reference evidence="2 3" key="1">
    <citation type="submission" date="2015-03" db="EMBL/GenBank/DDBJ databases">
        <title>Genome Sequence of Kiloniella spongiae MEBiC09566, isolated from a marine sponge.</title>
        <authorList>
            <person name="Shao Z."/>
            <person name="Wang L."/>
            <person name="Li X."/>
        </authorList>
    </citation>
    <scope>NUCLEOTIDE SEQUENCE [LARGE SCALE GENOMIC DNA]</scope>
    <source>
        <strain evidence="2 3">MEBiC09566</strain>
    </source>
</reference>
<comment type="caution">
    <text evidence="2">The sequence shown here is derived from an EMBL/GenBank/DDBJ whole genome shotgun (WGS) entry which is preliminary data.</text>
</comment>
<accession>A0A0H2MR74</accession>
<evidence type="ECO:0000313" key="3">
    <source>
        <dbReference type="Proteomes" id="UP000035444"/>
    </source>
</evidence>
<dbReference type="EMBL" id="LAQL01000018">
    <property type="protein sequence ID" value="KLN59190.1"/>
    <property type="molecule type" value="Genomic_DNA"/>
</dbReference>
<evidence type="ECO:0008006" key="4">
    <source>
        <dbReference type="Google" id="ProtNLM"/>
    </source>
</evidence>
<feature type="chain" id="PRO_5002597118" description="CARDB domain-containing protein" evidence="1">
    <location>
        <begin position="33"/>
        <end position="248"/>
    </location>
</feature>
<sequence>MSNIQKIKTLCAITSGLFAVNYLTLATTPVMAECATQATGQTSAQKNCSRNASATTTSPRTAAAKSLSVKKTHYKVAVPPRPTAPRTIVQKRKSVAPTRSLNKRSNVPVYGLPNGTPDLVVLPASGGTNGMPNTGYCGSWNGGNQSIRWIIRNVGSGMAPASVVSVGFDIPLGQPWNDSYPTQQSLNVPPLAPGQQFLMSHPINPVSWSPTAHPLVSFGFFADYHASIDEVSEANNHVEYARCLGPAT</sequence>
<protein>
    <recommendedName>
        <fullName evidence="4">CARDB domain-containing protein</fullName>
    </recommendedName>
</protein>